<dbReference type="AlphaFoldDB" id="A0A8X6P9Q5"/>
<evidence type="ECO:0000313" key="3">
    <source>
        <dbReference type="Proteomes" id="UP000887013"/>
    </source>
</evidence>
<accession>A0A8X6P9Q5</accession>
<evidence type="ECO:0008006" key="4">
    <source>
        <dbReference type="Google" id="ProtNLM"/>
    </source>
</evidence>
<gene>
    <name evidence="2" type="ORF">NPIL_388081</name>
</gene>
<keyword evidence="1" id="KW-0732">Signal</keyword>
<reference evidence="2" key="1">
    <citation type="submission" date="2020-08" db="EMBL/GenBank/DDBJ databases">
        <title>Multicomponent nature underlies the extraordinary mechanical properties of spider dragline silk.</title>
        <authorList>
            <person name="Kono N."/>
            <person name="Nakamura H."/>
            <person name="Mori M."/>
            <person name="Yoshida Y."/>
            <person name="Ohtoshi R."/>
            <person name="Malay A.D."/>
            <person name="Moran D.A.P."/>
            <person name="Tomita M."/>
            <person name="Numata K."/>
            <person name="Arakawa K."/>
        </authorList>
    </citation>
    <scope>NUCLEOTIDE SEQUENCE</scope>
</reference>
<organism evidence="2 3">
    <name type="scientific">Nephila pilipes</name>
    <name type="common">Giant wood spider</name>
    <name type="synonym">Nephila maculata</name>
    <dbReference type="NCBI Taxonomy" id="299642"/>
    <lineage>
        <taxon>Eukaryota</taxon>
        <taxon>Metazoa</taxon>
        <taxon>Ecdysozoa</taxon>
        <taxon>Arthropoda</taxon>
        <taxon>Chelicerata</taxon>
        <taxon>Arachnida</taxon>
        <taxon>Araneae</taxon>
        <taxon>Araneomorphae</taxon>
        <taxon>Entelegynae</taxon>
        <taxon>Araneoidea</taxon>
        <taxon>Nephilidae</taxon>
        <taxon>Nephila</taxon>
    </lineage>
</organism>
<dbReference type="Proteomes" id="UP000887013">
    <property type="component" value="Unassembled WGS sequence"/>
</dbReference>
<evidence type="ECO:0000256" key="1">
    <source>
        <dbReference type="SAM" id="SignalP"/>
    </source>
</evidence>
<feature type="signal peptide" evidence="1">
    <location>
        <begin position="1"/>
        <end position="19"/>
    </location>
</feature>
<name>A0A8X6P9Q5_NEPPI</name>
<feature type="chain" id="PRO_5036450720" description="Secreted protein" evidence="1">
    <location>
        <begin position="20"/>
        <end position="103"/>
    </location>
</feature>
<proteinExistence type="predicted"/>
<sequence>MAGAAFGILTPFLQWPVNACSTCLPFRLSQQTACLLPRPAGSSFPASEIPYAILHLAWFRCTRTGTAAGLQWFSAKVSLQAAPGLASCKSIPHGKNTVNENDK</sequence>
<keyword evidence="3" id="KW-1185">Reference proteome</keyword>
<dbReference type="EMBL" id="BMAW01018639">
    <property type="protein sequence ID" value="GFT59376.1"/>
    <property type="molecule type" value="Genomic_DNA"/>
</dbReference>
<evidence type="ECO:0000313" key="2">
    <source>
        <dbReference type="EMBL" id="GFT59376.1"/>
    </source>
</evidence>
<comment type="caution">
    <text evidence="2">The sequence shown here is derived from an EMBL/GenBank/DDBJ whole genome shotgun (WGS) entry which is preliminary data.</text>
</comment>
<protein>
    <recommendedName>
        <fullName evidence="4">Secreted protein</fullName>
    </recommendedName>
</protein>